<sequence length="104" mass="11329">MFRDCPGHLTSSTGIQTLAQGDNSALHMAAWCKQRAAPLNMAAGREEVVGDDDTYQLNLEQLESPWVSRAHLTPSGPSPAETMQALGWMQRLCWALPPLSSSFS</sequence>
<keyword evidence="2" id="KW-1185">Reference proteome</keyword>
<dbReference type="Proteomes" id="UP000472269">
    <property type="component" value="Unplaced"/>
</dbReference>
<dbReference type="AlphaFoldDB" id="A0A663N9C9"/>
<accession>A0A663N9C9</accession>
<proteinExistence type="predicted"/>
<evidence type="ECO:0000313" key="2">
    <source>
        <dbReference type="Proteomes" id="UP000472269"/>
    </source>
</evidence>
<reference evidence="1" key="2">
    <citation type="submission" date="2025-09" db="UniProtKB">
        <authorList>
            <consortium name="Ensembl"/>
        </authorList>
    </citation>
    <scope>IDENTIFICATION</scope>
</reference>
<dbReference type="Ensembl" id="ENSACUT00000022425.1">
    <property type="protein sequence ID" value="ENSACUP00000021029.1"/>
    <property type="gene ID" value="ENSACUG00000014046.1"/>
</dbReference>
<reference evidence="1" key="1">
    <citation type="submission" date="2025-08" db="UniProtKB">
        <authorList>
            <consortium name="Ensembl"/>
        </authorList>
    </citation>
    <scope>IDENTIFICATION</scope>
</reference>
<organism evidence="1 2">
    <name type="scientific">Athene cunicularia</name>
    <name type="common">Burrowing owl</name>
    <name type="synonym">Speotyto cunicularia</name>
    <dbReference type="NCBI Taxonomy" id="194338"/>
    <lineage>
        <taxon>Eukaryota</taxon>
        <taxon>Metazoa</taxon>
        <taxon>Chordata</taxon>
        <taxon>Craniata</taxon>
        <taxon>Vertebrata</taxon>
        <taxon>Euteleostomi</taxon>
        <taxon>Archelosauria</taxon>
        <taxon>Archosauria</taxon>
        <taxon>Dinosauria</taxon>
        <taxon>Saurischia</taxon>
        <taxon>Theropoda</taxon>
        <taxon>Coelurosauria</taxon>
        <taxon>Aves</taxon>
        <taxon>Neognathae</taxon>
        <taxon>Neoaves</taxon>
        <taxon>Telluraves</taxon>
        <taxon>Strigiformes</taxon>
        <taxon>Strigidae</taxon>
        <taxon>Athene</taxon>
    </lineage>
</organism>
<protein>
    <submittedName>
        <fullName evidence="1">Uncharacterized protein</fullName>
    </submittedName>
</protein>
<name>A0A663N9C9_ATHCN</name>
<evidence type="ECO:0000313" key="1">
    <source>
        <dbReference type="Ensembl" id="ENSACUP00000021029.1"/>
    </source>
</evidence>